<evidence type="ECO:0000259" key="7">
    <source>
        <dbReference type="PROSITE" id="PS50203"/>
    </source>
</evidence>
<sequence length="1270" mass="143983">MAQFALQPHQDPKPSYINPSLVARSLVLNHPLCSSVLFCVSFPSSHRGGLREERVALLICFFQSAPDKHSFPQISYLFVLNSYSKASQHIKVYQSNNRKVNRNTTIMSRRGGPDQPYGGKPIVLPPPGFIKQSGRRGRYGPQQNVDDFWKRFTSDNPGKVTNIIPKNEYAEKLAKRTAAKDLANGGGGGRATSTSYEEAAALCRAKVDKIVKECKRVNQKYRDPHFDLEWDLKTRTRDCLESLSNCKDDYPEYDNSDDDQPRHPRQPPEWNPRGRQRARALGKKTKRNREGGEEEAEKEIDSVDESDHVRGGQTGYQKGSRKKSAEVRVEMSKLCPRSVKRVGDIFEDPQFFIKGPTADDVRQGRDGDCWLLAAICTLSNKPGLIERVCVARDENVGVYGFVFNRDGEWFSEIIDDKLYLIKQDYDEQVVDGLINVERRIWDDIENRPDPEEIFRRNFQSGSVALYFAQCENLNETWLPLLEKAYAKAHGDYQAIDGGFTAEGIEDLTGGVTSELNTTDILDKDAFWKNELMKVNQDFLFGCSTGHMACGYGNRRGIVERHAYSIMKAVEIDGVRLVMLKNPWGKGEWRGAWSDGSKEWTPEWLTKLNHKFGDDGSFWMSYKDLLRKYQRFERTRLFGPDWKITSIWTTLDVPWSPQYHHTKFAFTLERSGPVVLVLAQLDERYFRGLEGRYEFLLGFRVHKAGEEDYIVRCQASGHGMSRSISVELDLEAGEYTVLVLIDAEKHEGLMEPEEVLRANVKNRRDKILRIGLSHDLALSKAKIAETEEEKTAREAFKKRQQQKHREEVRKRYLDYQKKIHRQELRQIKQKKKQMAYEKAWRVGQQKKRDEKRRAARDSREHMRQAAEQEQAGAEADDEADKPKGNNKARLDEGTQTEVAVEEGAEPDKKPKDGEEPMKVGEQPLAESQVQADSGAEKPKLDKETQTEIEAHEEKADDEAEAAAEPGVSTVGKDTPSLSSSGALAEKNNAAEEGSSNIPANPDEEAKQKEVTSEPVKAATTDDKEGATVDPAKDADVASNSKDIDPHPEATLKLKKALEVVSNFKAELEDLLGARPDQNNVEQMPRQTHPPPMVPIYHQHPAQPHHHPFNGPHPLYQHPIIPQHMYQQHPGSQSRPPSRPPSRPLTADQQQFQPPPLPDPHLLHTSPAAIPTSIPTRSPSCPPPEPPTAPTTPTTNPRPPIPNTTPDDGGYTSDTPSIMPPCPPRPLRLGARLPRLRQRRQRSQPFEKHAPPWAPWCSPREWPWWLQVRGRR</sequence>
<dbReference type="CDD" id="cd00044">
    <property type="entry name" value="CysPc"/>
    <property type="match status" value="1"/>
</dbReference>
<feature type="region of interest" description="Disordered" evidence="6">
    <location>
        <begin position="786"/>
        <end position="807"/>
    </location>
</feature>
<feature type="region of interest" description="Disordered" evidence="6">
    <location>
        <begin position="824"/>
        <end position="1046"/>
    </location>
</feature>
<evidence type="ECO:0000313" key="9">
    <source>
        <dbReference type="Proteomes" id="UP001323617"/>
    </source>
</evidence>
<dbReference type="Gene3D" id="3.90.70.10">
    <property type="entry name" value="Cysteine proteinases"/>
    <property type="match status" value="1"/>
</dbReference>
<comment type="caution">
    <text evidence="8">The sequence shown here is derived from an EMBL/GenBank/DDBJ whole genome shotgun (WGS) entry which is preliminary data.</text>
</comment>
<keyword evidence="9" id="KW-1185">Reference proteome</keyword>
<feature type="domain" description="Calpain catalytic" evidence="7">
    <location>
        <begin position="340"/>
        <end position="637"/>
    </location>
</feature>
<protein>
    <recommendedName>
        <fullName evidence="7">Calpain catalytic domain-containing protein</fullName>
    </recommendedName>
</protein>
<keyword evidence="2 5" id="KW-0645">Protease</keyword>
<feature type="compositionally biased region" description="Pro residues" evidence="6">
    <location>
        <begin position="1178"/>
        <end position="1201"/>
    </location>
</feature>
<keyword evidence="4 5" id="KW-0788">Thiol protease</keyword>
<gene>
    <name evidence="8" type="ORF">QC764_201810</name>
</gene>
<feature type="region of interest" description="Disordered" evidence="6">
    <location>
        <begin position="249"/>
        <end position="324"/>
    </location>
</feature>
<dbReference type="InterPro" id="IPR001300">
    <property type="entry name" value="Peptidase_C2_calpain_cat"/>
</dbReference>
<feature type="compositionally biased region" description="Basic and acidic residues" evidence="6">
    <location>
        <begin position="904"/>
        <end position="917"/>
    </location>
</feature>
<dbReference type="InterPro" id="IPR038765">
    <property type="entry name" value="Papain-like_cys_pep_sf"/>
</dbReference>
<feature type="compositionally biased region" description="Polar residues" evidence="6">
    <location>
        <begin position="1075"/>
        <end position="1084"/>
    </location>
</feature>
<evidence type="ECO:0000256" key="4">
    <source>
        <dbReference type="ARBA" id="ARBA00022807"/>
    </source>
</evidence>
<feature type="compositionally biased region" description="Basic and acidic residues" evidence="6">
    <location>
        <begin position="879"/>
        <end position="891"/>
    </location>
</feature>
<evidence type="ECO:0000256" key="3">
    <source>
        <dbReference type="ARBA" id="ARBA00022801"/>
    </source>
</evidence>
<dbReference type="Proteomes" id="UP001323617">
    <property type="component" value="Unassembled WGS sequence"/>
</dbReference>
<dbReference type="PANTHER" id="PTHR10183:SF379">
    <property type="entry name" value="CALPAIN-5"/>
    <property type="match status" value="1"/>
</dbReference>
<evidence type="ECO:0000313" key="8">
    <source>
        <dbReference type="EMBL" id="KAK4679175.1"/>
    </source>
</evidence>
<feature type="compositionally biased region" description="Basic and acidic residues" evidence="6">
    <location>
        <begin position="933"/>
        <end position="953"/>
    </location>
</feature>
<feature type="compositionally biased region" description="Basic and acidic residues" evidence="6">
    <location>
        <begin position="299"/>
        <end position="310"/>
    </location>
</feature>
<evidence type="ECO:0000256" key="1">
    <source>
        <dbReference type="ARBA" id="ARBA00007623"/>
    </source>
</evidence>
<dbReference type="SUPFAM" id="SSF54001">
    <property type="entry name" value="Cysteine proteinases"/>
    <property type="match status" value="1"/>
</dbReference>
<proteinExistence type="inferred from homology"/>
<dbReference type="SMART" id="SM00230">
    <property type="entry name" value="CysPc"/>
    <property type="match status" value="1"/>
</dbReference>
<feature type="compositionally biased region" description="Basic residues" evidence="6">
    <location>
        <begin position="274"/>
        <end position="287"/>
    </location>
</feature>
<feature type="compositionally biased region" description="Basic and acidic residues" evidence="6">
    <location>
        <begin position="833"/>
        <end position="865"/>
    </location>
</feature>
<comment type="similarity">
    <text evidence="1">Belongs to the peptidase C2 family.</text>
</comment>
<dbReference type="Pfam" id="PF00648">
    <property type="entry name" value="Peptidase_C2"/>
    <property type="match status" value="2"/>
</dbReference>
<evidence type="ECO:0000256" key="6">
    <source>
        <dbReference type="SAM" id="MobiDB-lite"/>
    </source>
</evidence>
<reference evidence="8 9" key="1">
    <citation type="journal article" date="2023" name="bioRxiv">
        <title>High-quality genome assemblies of four members of thePodospora anserinaspecies complex.</title>
        <authorList>
            <person name="Ament-Velasquez S.L."/>
            <person name="Vogan A.A."/>
            <person name="Wallerman O."/>
            <person name="Hartmann F."/>
            <person name="Gautier V."/>
            <person name="Silar P."/>
            <person name="Giraud T."/>
            <person name="Johannesson H."/>
        </authorList>
    </citation>
    <scope>NUCLEOTIDE SEQUENCE [LARGE SCALE GENOMIC DNA]</scope>
    <source>
        <strain evidence="8 9">CBS 124.78</strain>
    </source>
</reference>
<dbReference type="InterPro" id="IPR022684">
    <property type="entry name" value="Calpain_cysteine_protease"/>
</dbReference>
<feature type="compositionally biased region" description="Basic and acidic residues" evidence="6">
    <location>
        <begin position="1018"/>
        <end position="1046"/>
    </location>
</feature>
<keyword evidence="3 5" id="KW-0378">Hydrolase</keyword>
<feature type="region of interest" description="Disordered" evidence="6">
    <location>
        <begin position="1069"/>
        <end position="1229"/>
    </location>
</feature>
<feature type="active site" evidence="5">
    <location>
        <position position="369"/>
    </location>
</feature>
<dbReference type="RefSeq" id="XP_062802645.1">
    <property type="nucleotide sequence ID" value="XM_062943884.1"/>
</dbReference>
<feature type="compositionally biased region" description="Low complexity" evidence="6">
    <location>
        <begin position="1167"/>
        <end position="1177"/>
    </location>
</feature>
<dbReference type="EMBL" id="JAFFHC010000002">
    <property type="protein sequence ID" value="KAK4679175.1"/>
    <property type="molecule type" value="Genomic_DNA"/>
</dbReference>
<evidence type="ECO:0000256" key="5">
    <source>
        <dbReference type="PROSITE-ProRule" id="PRU00239"/>
    </source>
</evidence>
<organism evidence="8 9">
    <name type="scientific">Podospora pseudoanserina</name>
    <dbReference type="NCBI Taxonomy" id="2609844"/>
    <lineage>
        <taxon>Eukaryota</taxon>
        <taxon>Fungi</taxon>
        <taxon>Dikarya</taxon>
        <taxon>Ascomycota</taxon>
        <taxon>Pezizomycotina</taxon>
        <taxon>Sordariomycetes</taxon>
        <taxon>Sordariomycetidae</taxon>
        <taxon>Sordariales</taxon>
        <taxon>Podosporaceae</taxon>
        <taxon>Podospora</taxon>
    </lineage>
</organism>
<feature type="active site" evidence="5">
    <location>
        <position position="581"/>
    </location>
</feature>
<dbReference type="PANTHER" id="PTHR10183">
    <property type="entry name" value="CALPAIN"/>
    <property type="match status" value="1"/>
</dbReference>
<accession>A0ABR0IFJ8</accession>
<feature type="active site" evidence="5">
    <location>
        <position position="561"/>
    </location>
</feature>
<dbReference type="PROSITE" id="PS50203">
    <property type="entry name" value="CALPAIN_CAT"/>
    <property type="match status" value="1"/>
</dbReference>
<evidence type="ECO:0000256" key="2">
    <source>
        <dbReference type="ARBA" id="ARBA00022670"/>
    </source>
</evidence>
<name>A0ABR0IFJ8_9PEZI</name>
<dbReference type="GeneID" id="87964749"/>